<dbReference type="EMBL" id="LRGB01000642">
    <property type="protein sequence ID" value="KZS17239.1"/>
    <property type="molecule type" value="Genomic_DNA"/>
</dbReference>
<dbReference type="Proteomes" id="UP000076858">
    <property type="component" value="Unassembled WGS sequence"/>
</dbReference>
<accession>A0A165A6R4</accession>
<reference evidence="1 2" key="1">
    <citation type="submission" date="2016-03" db="EMBL/GenBank/DDBJ databases">
        <title>EvidentialGene: Evidence-directed Construction of Genes on Genomes.</title>
        <authorList>
            <person name="Gilbert D.G."/>
            <person name="Choi J.-H."/>
            <person name="Mockaitis K."/>
            <person name="Colbourne J."/>
            <person name="Pfrender M."/>
        </authorList>
    </citation>
    <scope>NUCLEOTIDE SEQUENCE [LARGE SCALE GENOMIC DNA]</scope>
    <source>
        <strain evidence="1 2">Xinb3</strain>
        <tissue evidence="1">Complete organism</tissue>
    </source>
</reference>
<proteinExistence type="predicted"/>
<gene>
    <name evidence="1" type="ORF">APZ42_016834</name>
</gene>
<evidence type="ECO:0000313" key="1">
    <source>
        <dbReference type="EMBL" id="KZS17239.1"/>
    </source>
</evidence>
<comment type="caution">
    <text evidence="1">The sequence shown here is derived from an EMBL/GenBank/DDBJ whole genome shotgun (WGS) entry which is preliminary data.</text>
</comment>
<evidence type="ECO:0000313" key="2">
    <source>
        <dbReference type="Proteomes" id="UP000076858"/>
    </source>
</evidence>
<dbReference type="AlphaFoldDB" id="A0A165A6R4"/>
<name>A0A165A6R4_9CRUS</name>
<sequence>MAGLRRKENNSTKQSYSKRLGFLFAKGYMHFFKKGIVTFEKGNEAYTRYVYVLYSNISF</sequence>
<organism evidence="1 2">
    <name type="scientific">Daphnia magna</name>
    <dbReference type="NCBI Taxonomy" id="35525"/>
    <lineage>
        <taxon>Eukaryota</taxon>
        <taxon>Metazoa</taxon>
        <taxon>Ecdysozoa</taxon>
        <taxon>Arthropoda</taxon>
        <taxon>Crustacea</taxon>
        <taxon>Branchiopoda</taxon>
        <taxon>Diplostraca</taxon>
        <taxon>Cladocera</taxon>
        <taxon>Anomopoda</taxon>
        <taxon>Daphniidae</taxon>
        <taxon>Daphnia</taxon>
    </lineage>
</organism>
<keyword evidence="2" id="KW-1185">Reference proteome</keyword>
<protein>
    <submittedName>
        <fullName evidence="1">Uncharacterized protein</fullName>
    </submittedName>
</protein>